<comment type="caution">
    <text evidence="1">The sequence shown here is derived from an EMBL/GenBank/DDBJ whole genome shotgun (WGS) entry which is preliminary data.</text>
</comment>
<organism evidence="1 2">
    <name type="scientific">Hypoxylon rubiginosum</name>
    <dbReference type="NCBI Taxonomy" id="110542"/>
    <lineage>
        <taxon>Eukaryota</taxon>
        <taxon>Fungi</taxon>
        <taxon>Dikarya</taxon>
        <taxon>Ascomycota</taxon>
        <taxon>Pezizomycotina</taxon>
        <taxon>Sordariomycetes</taxon>
        <taxon>Xylariomycetidae</taxon>
        <taxon>Xylariales</taxon>
        <taxon>Hypoxylaceae</taxon>
        <taxon>Hypoxylon</taxon>
    </lineage>
</organism>
<sequence>MGRNQIYCCICGAPILEAGQSDNERGEWLADAVLLTTAHETENGVGLDAYWPQPPGQAYALDLGPDPAVESQRHVLQLDAQYYEHNRFKILESGDVVSAFTVGGDLPTPAVTSGGSLSLAVHRLCNQLAERFINSRAKSHDTFQMTSQDEISSVKQLWEVLCHRMPGTTPLTSQYILPEPHDYYGGRYCRNVEWEPEDDPGYGELLEENPSEIPNLTESILQNLQPESSEKPTNILAENENGLQNSDRISGVIQSQDCWYDTFVSKKPFPWLWDLDTKAIQKKHESGSWDWELIVCQLSQVVIHDPSDKTLSLPLGLRNRRRIWRLLEDARLDDVASDAVAPAP</sequence>
<keyword evidence="2" id="KW-1185">Reference proteome</keyword>
<protein>
    <submittedName>
        <fullName evidence="1">Uncharacterized protein</fullName>
    </submittedName>
</protein>
<evidence type="ECO:0000313" key="1">
    <source>
        <dbReference type="EMBL" id="KAI6081518.1"/>
    </source>
</evidence>
<evidence type="ECO:0000313" key="2">
    <source>
        <dbReference type="Proteomes" id="UP001497680"/>
    </source>
</evidence>
<gene>
    <name evidence="1" type="ORF">F4821DRAFT_25144</name>
</gene>
<dbReference type="Proteomes" id="UP001497680">
    <property type="component" value="Unassembled WGS sequence"/>
</dbReference>
<name>A0ACC0CMH0_9PEZI</name>
<proteinExistence type="predicted"/>
<reference evidence="1 2" key="1">
    <citation type="journal article" date="2022" name="New Phytol.">
        <title>Ecological generalism drives hyperdiversity of secondary metabolite gene clusters in xylarialean endophytes.</title>
        <authorList>
            <person name="Franco M.E.E."/>
            <person name="Wisecaver J.H."/>
            <person name="Arnold A.E."/>
            <person name="Ju Y.M."/>
            <person name="Slot J.C."/>
            <person name="Ahrendt S."/>
            <person name="Moore L.P."/>
            <person name="Eastman K.E."/>
            <person name="Scott K."/>
            <person name="Konkel Z."/>
            <person name="Mondo S.J."/>
            <person name="Kuo A."/>
            <person name="Hayes R.D."/>
            <person name="Haridas S."/>
            <person name="Andreopoulos B."/>
            <person name="Riley R."/>
            <person name="LaButti K."/>
            <person name="Pangilinan J."/>
            <person name="Lipzen A."/>
            <person name="Amirebrahimi M."/>
            <person name="Yan J."/>
            <person name="Adam C."/>
            <person name="Keymanesh K."/>
            <person name="Ng V."/>
            <person name="Louie K."/>
            <person name="Northen T."/>
            <person name="Drula E."/>
            <person name="Henrissat B."/>
            <person name="Hsieh H.M."/>
            <person name="Youens-Clark K."/>
            <person name="Lutzoni F."/>
            <person name="Miadlikowska J."/>
            <person name="Eastwood D.C."/>
            <person name="Hamelin R.C."/>
            <person name="Grigoriev I.V."/>
            <person name="U'Ren J.M."/>
        </authorList>
    </citation>
    <scope>NUCLEOTIDE SEQUENCE [LARGE SCALE GENOMIC DNA]</scope>
    <source>
        <strain evidence="1 2">ER1909</strain>
    </source>
</reference>
<accession>A0ACC0CMH0</accession>
<dbReference type="EMBL" id="MU394393">
    <property type="protein sequence ID" value="KAI6081518.1"/>
    <property type="molecule type" value="Genomic_DNA"/>
</dbReference>